<dbReference type="EMBL" id="AWUE01023058">
    <property type="protein sequence ID" value="OMO55054.1"/>
    <property type="molecule type" value="Genomic_DNA"/>
</dbReference>
<sequence>MAESDSKLKLLGTWASPYAIRVKIALKIKSLEYEYYEEKFSEGKSELLLKSNPVHKKIPVLIHGEKPICESLIIVQYIDETWSSCGHSILPSDPYERATARFWAAYLDEKWFPALKGIGMAQGEEARKAAMAPVEEGLVLLEEAFGKCSKGKPFFGGDQIGFLDIAFGSTLGWLKAVEKMNEIEIFSEAKTPALLKWADNFCSDAAVKDIMPETEKLVEFGKIIAAKMKAAAAAPPPK</sequence>
<evidence type="ECO:0000313" key="8">
    <source>
        <dbReference type="EMBL" id="OMO55054.1"/>
    </source>
</evidence>
<evidence type="ECO:0000256" key="1">
    <source>
        <dbReference type="ARBA" id="ARBA00022575"/>
    </source>
</evidence>
<evidence type="ECO:0000256" key="5">
    <source>
        <dbReference type="RuleBase" id="RU369102"/>
    </source>
</evidence>
<comment type="caution">
    <text evidence="8">The sequence shown here is derived from an EMBL/GenBank/DDBJ whole genome shotgun (WGS) entry which is preliminary data.</text>
</comment>
<dbReference type="Proteomes" id="UP000187203">
    <property type="component" value="Unassembled WGS sequence"/>
</dbReference>
<dbReference type="OrthoDB" id="4951845at2759"/>
<dbReference type="SFLD" id="SFLDG01152">
    <property type="entry name" value="Main.3:_Omega-_and_Tau-like"/>
    <property type="match status" value="1"/>
</dbReference>
<evidence type="ECO:0000259" key="6">
    <source>
        <dbReference type="PROSITE" id="PS50404"/>
    </source>
</evidence>
<organism evidence="8 9">
    <name type="scientific">Corchorus olitorius</name>
    <dbReference type="NCBI Taxonomy" id="93759"/>
    <lineage>
        <taxon>Eukaryota</taxon>
        <taxon>Viridiplantae</taxon>
        <taxon>Streptophyta</taxon>
        <taxon>Embryophyta</taxon>
        <taxon>Tracheophyta</taxon>
        <taxon>Spermatophyta</taxon>
        <taxon>Magnoliopsida</taxon>
        <taxon>eudicotyledons</taxon>
        <taxon>Gunneridae</taxon>
        <taxon>Pentapetalae</taxon>
        <taxon>rosids</taxon>
        <taxon>malvids</taxon>
        <taxon>Malvales</taxon>
        <taxon>Malvaceae</taxon>
        <taxon>Grewioideae</taxon>
        <taxon>Apeibeae</taxon>
        <taxon>Corchorus</taxon>
    </lineage>
</organism>
<feature type="domain" description="GST N-terminal" evidence="6">
    <location>
        <begin position="6"/>
        <end position="86"/>
    </location>
</feature>
<dbReference type="SUPFAM" id="SSF52833">
    <property type="entry name" value="Thioredoxin-like"/>
    <property type="match status" value="1"/>
</dbReference>
<dbReference type="AlphaFoldDB" id="A0A1R3GAE1"/>
<evidence type="ECO:0000313" key="9">
    <source>
        <dbReference type="Proteomes" id="UP000187203"/>
    </source>
</evidence>
<evidence type="ECO:0000259" key="7">
    <source>
        <dbReference type="PROSITE" id="PS50405"/>
    </source>
</evidence>
<accession>A0A1R3GAE1</accession>
<dbReference type="InterPro" id="IPR040079">
    <property type="entry name" value="Glutathione_S-Trfase"/>
</dbReference>
<dbReference type="SFLD" id="SFLDS00019">
    <property type="entry name" value="Glutathione_Transferase_(cytos"/>
    <property type="match status" value="1"/>
</dbReference>
<dbReference type="PANTHER" id="PTHR11260">
    <property type="entry name" value="GLUTATHIONE S-TRANSFERASE, GST, SUPERFAMILY, GST DOMAIN CONTAINING"/>
    <property type="match status" value="1"/>
</dbReference>
<evidence type="ECO:0000256" key="2">
    <source>
        <dbReference type="ARBA" id="ARBA00022679"/>
    </source>
</evidence>
<dbReference type="GO" id="GO:0006749">
    <property type="term" value="P:glutathione metabolic process"/>
    <property type="evidence" value="ECO:0007669"/>
    <property type="project" value="InterPro"/>
</dbReference>
<dbReference type="SFLD" id="SFLDG00358">
    <property type="entry name" value="Main_(cytGST)"/>
    <property type="match status" value="1"/>
</dbReference>
<dbReference type="STRING" id="93759.A0A1R3GAE1"/>
<comment type="catalytic activity">
    <reaction evidence="4 5">
        <text>RX + glutathione = an S-substituted glutathione + a halide anion + H(+)</text>
        <dbReference type="Rhea" id="RHEA:16437"/>
        <dbReference type="ChEBI" id="CHEBI:15378"/>
        <dbReference type="ChEBI" id="CHEBI:16042"/>
        <dbReference type="ChEBI" id="CHEBI:17792"/>
        <dbReference type="ChEBI" id="CHEBI:57925"/>
        <dbReference type="ChEBI" id="CHEBI:90779"/>
        <dbReference type="EC" id="2.5.1.18"/>
    </reaction>
</comment>
<dbReference type="PROSITE" id="PS50405">
    <property type="entry name" value="GST_CTER"/>
    <property type="match status" value="1"/>
</dbReference>
<proteinExistence type="inferred from homology"/>
<dbReference type="PANTHER" id="PTHR11260:SF615">
    <property type="entry name" value="GLUTATHIONE S-TRANSFERASE U17"/>
    <property type="match status" value="1"/>
</dbReference>
<dbReference type="InterPro" id="IPR045074">
    <property type="entry name" value="GST_C_Tau"/>
</dbReference>
<dbReference type="GO" id="GO:0009407">
    <property type="term" value="P:toxin catabolic process"/>
    <property type="evidence" value="ECO:0007669"/>
    <property type="project" value="UniProtKB-ARBA"/>
</dbReference>
<dbReference type="GO" id="GO:0004364">
    <property type="term" value="F:glutathione transferase activity"/>
    <property type="evidence" value="ECO:0007669"/>
    <property type="project" value="UniProtKB-UniRule"/>
</dbReference>
<dbReference type="Gene3D" id="1.20.1050.10">
    <property type="match status" value="1"/>
</dbReference>
<dbReference type="InterPro" id="IPR004045">
    <property type="entry name" value="Glutathione_S-Trfase_N"/>
</dbReference>
<evidence type="ECO:0000256" key="4">
    <source>
        <dbReference type="ARBA" id="ARBA00047960"/>
    </source>
</evidence>
<dbReference type="InterPro" id="IPR036282">
    <property type="entry name" value="Glutathione-S-Trfase_C_sf"/>
</dbReference>
<dbReference type="InterPro" id="IPR010987">
    <property type="entry name" value="Glutathione-S-Trfase_C-like"/>
</dbReference>
<gene>
    <name evidence="8" type="ORF">COLO4_36223</name>
</gene>
<dbReference type="Gene3D" id="3.40.30.10">
    <property type="entry name" value="Glutaredoxin"/>
    <property type="match status" value="1"/>
</dbReference>
<keyword evidence="5" id="KW-0963">Cytoplasm</keyword>
<keyword evidence="9" id="KW-1185">Reference proteome</keyword>
<comment type="function">
    <text evidence="5">Is involved in the conjugation of reduced glutathione to a wide number of exogenous and endogenous hydrophobic electrophiles.</text>
</comment>
<dbReference type="FunFam" id="1.20.1050.10:FF:000016">
    <property type="entry name" value="Glutathione S-transferase U9"/>
    <property type="match status" value="1"/>
</dbReference>
<reference evidence="9" key="1">
    <citation type="submission" date="2013-09" db="EMBL/GenBank/DDBJ databases">
        <title>Corchorus olitorius genome sequencing.</title>
        <authorList>
            <person name="Alam M."/>
            <person name="Haque M.S."/>
            <person name="Islam M.S."/>
            <person name="Emdad E.M."/>
            <person name="Islam M.M."/>
            <person name="Ahmed B."/>
            <person name="Halim A."/>
            <person name="Hossen Q.M.M."/>
            <person name="Hossain M.Z."/>
            <person name="Ahmed R."/>
            <person name="Khan M.M."/>
            <person name="Islam R."/>
            <person name="Rashid M.M."/>
            <person name="Khan S.A."/>
            <person name="Rahman M.S."/>
            <person name="Alam M."/>
            <person name="Yahiya A.S."/>
            <person name="Khan M.S."/>
            <person name="Azam M.S."/>
            <person name="Haque T."/>
            <person name="Lashkar M.Z.H."/>
            <person name="Akhand A.I."/>
            <person name="Morshed G."/>
            <person name="Roy S."/>
            <person name="Uddin K.S."/>
            <person name="Rabeya T."/>
            <person name="Hossain A.S."/>
            <person name="Chowdhury A."/>
            <person name="Snigdha A.R."/>
            <person name="Mortoza M.S."/>
            <person name="Matin S.A."/>
            <person name="Hoque S.M.E."/>
            <person name="Islam M.K."/>
            <person name="Roy D.K."/>
            <person name="Haider R."/>
            <person name="Moosa M.M."/>
            <person name="Elias S.M."/>
            <person name="Hasan A.M."/>
            <person name="Jahan S."/>
            <person name="Shafiuddin M."/>
            <person name="Mahmood N."/>
            <person name="Shommy N.S."/>
        </authorList>
    </citation>
    <scope>NUCLEOTIDE SEQUENCE [LARGE SCALE GENOMIC DNA]</scope>
    <source>
        <strain evidence="9">cv. O-4</strain>
    </source>
</reference>
<dbReference type="EC" id="2.5.1.18" evidence="5"/>
<keyword evidence="1" id="KW-0216">Detoxification</keyword>
<dbReference type="GO" id="GO:0005829">
    <property type="term" value="C:cytosol"/>
    <property type="evidence" value="ECO:0007669"/>
    <property type="project" value="UniProtKB-SubCell"/>
</dbReference>
<evidence type="ECO:0000256" key="3">
    <source>
        <dbReference type="ARBA" id="ARBA00025743"/>
    </source>
</evidence>
<dbReference type="InterPro" id="IPR036249">
    <property type="entry name" value="Thioredoxin-like_sf"/>
</dbReference>
<name>A0A1R3GAE1_9ROSI</name>
<dbReference type="Pfam" id="PF13410">
    <property type="entry name" value="GST_C_2"/>
    <property type="match status" value="1"/>
</dbReference>
<protein>
    <recommendedName>
        <fullName evidence="5">Glutathione S-transferase</fullName>
        <ecNumber evidence="5">2.5.1.18</ecNumber>
    </recommendedName>
</protein>
<dbReference type="Pfam" id="PF02798">
    <property type="entry name" value="GST_N"/>
    <property type="match status" value="1"/>
</dbReference>
<comment type="similarity">
    <text evidence="3">Belongs to the GST superfamily. Tau family.</text>
</comment>
<dbReference type="SUPFAM" id="SSF47616">
    <property type="entry name" value="GST C-terminal domain-like"/>
    <property type="match status" value="1"/>
</dbReference>
<dbReference type="PROSITE" id="PS50404">
    <property type="entry name" value="GST_NTER"/>
    <property type="match status" value="1"/>
</dbReference>
<keyword evidence="2 5" id="KW-0808">Transferase</keyword>
<dbReference type="InterPro" id="IPR045073">
    <property type="entry name" value="Omega/Tau-like"/>
</dbReference>
<dbReference type="FunFam" id="3.40.30.10:FF:000044">
    <property type="entry name" value="Glutathione S-transferase GSTU6"/>
    <property type="match status" value="1"/>
</dbReference>
<dbReference type="CDD" id="cd03185">
    <property type="entry name" value="GST_C_Tau"/>
    <property type="match status" value="1"/>
</dbReference>
<comment type="subcellular location">
    <subcellularLocation>
        <location evidence="5">Cytoplasm</location>
        <location evidence="5">Cytosol</location>
    </subcellularLocation>
</comment>
<feature type="domain" description="GST C-terminal" evidence="7">
    <location>
        <begin position="93"/>
        <end position="220"/>
    </location>
</feature>
<dbReference type="CDD" id="cd03058">
    <property type="entry name" value="GST_N_Tau"/>
    <property type="match status" value="1"/>
</dbReference>